<dbReference type="KEGG" id="scm:SCHCO_02491365"/>
<organism evidence="3">
    <name type="scientific">Schizophyllum commune (strain H4-8 / FGSC 9210)</name>
    <name type="common">Split gill fungus</name>
    <dbReference type="NCBI Taxonomy" id="578458"/>
    <lineage>
        <taxon>Eukaryota</taxon>
        <taxon>Fungi</taxon>
        <taxon>Dikarya</taxon>
        <taxon>Basidiomycota</taxon>
        <taxon>Agaricomycotina</taxon>
        <taxon>Agaricomycetes</taxon>
        <taxon>Agaricomycetidae</taxon>
        <taxon>Agaricales</taxon>
        <taxon>Schizophyllaceae</taxon>
        <taxon>Schizophyllum</taxon>
    </lineage>
</organism>
<evidence type="ECO:0000256" key="1">
    <source>
        <dbReference type="SAM" id="MobiDB-lite"/>
    </source>
</evidence>
<protein>
    <submittedName>
        <fullName evidence="2">Expressed protein</fullName>
    </submittedName>
</protein>
<dbReference type="VEuPathDB" id="FungiDB:SCHCODRAFT_02491365"/>
<feature type="region of interest" description="Disordered" evidence="1">
    <location>
        <begin position="22"/>
        <end position="47"/>
    </location>
</feature>
<dbReference type="EMBL" id="GL377304">
    <property type="protein sequence ID" value="EFI99439.1"/>
    <property type="molecule type" value="Genomic_DNA"/>
</dbReference>
<gene>
    <name evidence="2" type="ORF">SCHCODRAFT_84739</name>
</gene>
<dbReference type="RefSeq" id="XP_003034342.1">
    <property type="nucleotide sequence ID" value="XM_003034296.1"/>
</dbReference>
<evidence type="ECO:0000313" key="3">
    <source>
        <dbReference type="Proteomes" id="UP000007431"/>
    </source>
</evidence>
<dbReference type="InParanoid" id="D8PZH5"/>
<dbReference type="GeneID" id="9585389"/>
<dbReference type="HOGENOM" id="CLU_1741635_0_0_1"/>
<name>D8PZH5_SCHCM</name>
<proteinExistence type="predicted"/>
<sequence>MGWAVGVPAASRAAAAGASAVVATMRSPRRRTTARRRGRGVGGRMGVNAARQGLPSSALSAPAFVYSPIPSPSALYCRARSRRRAHCRAVLISHHLVPRQLHLCIYTSDRPSSTLPYSQRLCRLKRLRYWTPRPACDGPLHIEPMHAQQM</sequence>
<keyword evidence="3" id="KW-1185">Reference proteome</keyword>
<dbReference type="Proteomes" id="UP000007431">
    <property type="component" value="Unassembled WGS sequence"/>
</dbReference>
<feature type="compositionally biased region" description="Basic residues" evidence="1">
    <location>
        <begin position="27"/>
        <end position="39"/>
    </location>
</feature>
<reference evidence="2 3" key="1">
    <citation type="journal article" date="2010" name="Nat. Biotechnol.">
        <title>Genome sequence of the model mushroom Schizophyllum commune.</title>
        <authorList>
            <person name="Ohm R.A."/>
            <person name="de Jong J.F."/>
            <person name="Lugones L.G."/>
            <person name="Aerts A."/>
            <person name="Kothe E."/>
            <person name="Stajich J.E."/>
            <person name="de Vries R.P."/>
            <person name="Record E."/>
            <person name="Levasseur A."/>
            <person name="Baker S.E."/>
            <person name="Bartholomew K.A."/>
            <person name="Coutinho P.M."/>
            <person name="Erdmann S."/>
            <person name="Fowler T.J."/>
            <person name="Gathman A.C."/>
            <person name="Lombard V."/>
            <person name="Henrissat B."/>
            <person name="Knabe N."/>
            <person name="Kuees U."/>
            <person name="Lilly W.W."/>
            <person name="Lindquist E."/>
            <person name="Lucas S."/>
            <person name="Magnuson J.K."/>
            <person name="Piumi F."/>
            <person name="Raudaskoski M."/>
            <person name="Salamov A."/>
            <person name="Schmutz J."/>
            <person name="Schwarze F.W.M.R."/>
            <person name="vanKuyk P.A."/>
            <person name="Horton J.S."/>
            <person name="Grigoriev I.V."/>
            <person name="Woesten H.A.B."/>
        </authorList>
    </citation>
    <scope>NUCLEOTIDE SEQUENCE [LARGE SCALE GENOMIC DNA]</scope>
    <source>
        <strain evidence="3">H4-8 / FGSC 9210</strain>
    </source>
</reference>
<evidence type="ECO:0000313" key="2">
    <source>
        <dbReference type="EMBL" id="EFI99439.1"/>
    </source>
</evidence>
<accession>D8PZH5</accession>
<dbReference type="AlphaFoldDB" id="D8PZH5"/>